<feature type="compositionally biased region" description="Polar residues" evidence="1">
    <location>
        <begin position="62"/>
        <end position="77"/>
    </location>
</feature>
<dbReference type="Proteomes" id="UP000004995">
    <property type="component" value="Unassembled WGS sequence"/>
</dbReference>
<reference evidence="3" key="1">
    <citation type="journal article" date="2012" name="Nat. Biotechnol.">
        <title>Reference genome sequence of the model plant Setaria.</title>
        <authorList>
            <person name="Bennetzen J.L."/>
            <person name="Schmutz J."/>
            <person name="Wang H."/>
            <person name="Percifield R."/>
            <person name="Hawkins J."/>
            <person name="Pontaroli A.C."/>
            <person name="Estep M."/>
            <person name="Feng L."/>
            <person name="Vaughn J.N."/>
            <person name="Grimwood J."/>
            <person name="Jenkins J."/>
            <person name="Barry K."/>
            <person name="Lindquist E."/>
            <person name="Hellsten U."/>
            <person name="Deshpande S."/>
            <person name="Wang X."/>
            <person name="Wu X."/>
            <person name="Mitros T."/>
            <person name="Triplett J."/>
            <person name="Yang X."/>
            <person name="Ye C.Y."/>
            <person name="Mauro-Herrera M."/>
            <person name="Wang L."/>
            <person name="Li P."/>
            <person name="Sharma M."/>
            <person name="Sharma R."/>
            <person name="Ronald P.C."/>
            <person name="Panaud O."/>
            <person name="Kellogg E.A."/>
            <person name="Brutnell T.P."/>
            <person name="Doust A.N."/>
            <person name="Tuskan G.A."/>
            <person name="Rokhsar D."/>
            <person name="Devos K.M."/>
        </authorList>
    </citation>
    <scope>NUCLEOTIDE SEQUENCE [LARGE SCALE GENOMIC DNA]</scope>
    <source>
        <strain evidence="3">cv. Yugu1</strain>
    </source>
</reference>
<organism evidence="2 3">
    <name type="scientific">Setaria italica</name>
    <name type="common">Foxtail millet</name>
    <name type="synonym">Panicum italicum</name>
    <dbReference type="NCBI Taxonomy" id="4555"/>
    <lineage>
        <taxon>Eukaryota</taxon>
        <taxon>Viridiplantae</taxon>
        <taxon>Streptophyta</taxon>
        <taxon>Embryophyta</taxon>
        <taxon>Tracheophyta</taxon>
        <taxon>Spermatophyta</taxon>
        <taxon>Magnoliopsida</taxon>
        <taxon>Liliopsida</taxon>
        <taxon>Poales</taxon>
        <taxon>Poaceae</taxon>
        <taxon>PACMAD clade</taxon>
        <taxon>Panicoideae</taxon>
        <taxon>Panicodae</taxon>
        <taxon>Paniceae</taxon>
        <taxon>Cenchrinae</taxon>
        <taxon>Setaria</taxon>
    </lineage>
</organism>
<sequence>MVKGSSGLCGAWASTLAAPSHSGGAPLHEHPWSFSFPSGSAPPWPAQAEGSGGTIGGRRRLSQASSPVQDGPSTRASTILFFPSPDLLLPGRRKQKTPAARLVAASSSPGLRRSGRFGPHPRTNLDHQPWYSELSSRQGWPGPAAPSPLPLPRLGAVACA</sequence>
<dbReference type="EMBL" id="AGNK02004046">
    <property type="status" value="NOT_ANNOTATED_CDS"/>
    <property type="molecule type" value="Genomic_DNA"/>
</dbReference>
<dbReference type="Gramene" id="KQK96161">
    <property type="protein sequence ID" value="KQK96161"/>
    <property type="gene ID" value="SETIT_011212mg"/>
</dbReference>
<dbReference type="AlphaFoldDB" id="K3YAH0"/>
<reference evidence="2" key="2">
    <citation type="submission" date="2018-08" db="UniProtKB">
        <authorList>
            <consortium name="EnsemblPlants"/>
        </authorList>
    </citation>
    <scope>IDENTIFICATION</scope>
    <source>
        <strain evidence="2">Yugu1</strain>
    </source>
</reference>
<proteinExistence type="predicted"/>
<dbReference type="InParanoid" id="K3YAH0"/>
<name>K3YAH0_SETIT</name>
<evidence type="ECO:0000313" key="2">
    <source>
        <dbReference type="EnsemblPlants" id="KQK96161"/>
    </source>
</evidence>
<accession>K3YAH0</accession>
<dbReference type="HOGENOM" id="CLU_1655193_0_0_1"/>
<protein>
    <submittedName>
        <fullName evidence="2">Uncharacterized protein</fullName>
    </submittedName>
</protein>
<feature type="region of interest" description="Disordered" evidence="1">
    <location>
        <begin position="90"/>
        <end position="160"/>
    </location>
</feature>
<keyword evidence="3" id="KW-1185">Reference proteome</keyword>
<evidence type="ECO:0000313" key="3">
    <source>
        <dbReference type="Proteomes" id="UP000004995"/>
    </source>
</evidence>
<dbReference type="EnsemblPlants" id="KQK96161">
    <property type="protein sequence ID" value="KQK96161"/>
    <property type="gene ID" value="SETIT_011212mg"/>
</dbReference>
<evidence type="ECO:0000256" key="1">
    <source>
        <dbReference type="SAM" id="MobiDB-lite"/>
    </source>
</evidence>
<feature type="region of interest" description="Disordered" evidence="1">
    <location>
        <begin position="19"/>
        <end position="77"/>
    </location>
</feature>